<dbReference type="GO" id="GO:0000156">
    <property type="term" value="F:phosphorelay response regulator activity"/>
    <property type="evidence" value="ECO:0007669"/>
    <property type="project" value="TreeGrafter"/>
</dbReference>
<dbReference type="PROSITE" id="PS50109">
    <property type="entry name" value="HIS_KIN"/>
    <property type="match status" value="1"/>
</dbReference>
<dbReference type="GO" id="GO:0007234">
    <property type="term" value="P:osmosensory signaling via phosphorelay pathway"/>
    <property type="evidence" value="ECO:0007669"/>
    <property type="project" value="TreeGrafter"/>
</dbReference>
<dbReference type="InterPro" id="IPR003661">
    <property type="entry name" value="HisK_dim/P_dom"/>
</dbReference>
<evidence type="ECO:0000256" key="6">
    <source>
        <dbReference type="SAM" id="Coils"/>
    </source>
</evidence>
<dbReference type="GO" id="GO:0030295">
    <property type="term" value="F:protein kinase activator activity"/>
    <property type="evidence" value="ECO:0007669"/>
    <property type="project" value="TreeGrafter"/>
</dbReference>
<organism evidence="8 9">
    <name type="scientific">Seonamhaeicola algicola</name>
    <dbReference type="NCBI Taxonomy" id="1719036"/>
    <lineage>
        <taxon>Bacteria</taxon>
        <taxon>Pseudomonadati</taxon>
        <taxon>Bacteroidota</taxon>
        <taxon>Flavobacteriia</taxon>
        <taxon>Flavobacteriales</taxon>
        <taxon>Flavobacteriaceae</taxon>
    </lineage>
</organism>
<dbReference type="EC" id="2.7.13.3" evidence="2"/>
<dbReference type="SMART" id="SM00388">
    <property type="entry name" value="HisKA"/>
    <property type="match status" value="1"/>
</dbReference>
<comment type="caution">
    <text evidence="8">The sequence shown here is derived from an EMBL/GenBank/DDBJ whole genome shotgun (WGS) entry which is preliminary data.</text>
</comment>
<keyword evidence="9" id="KW-1185">Reference proteome</keyword>
<dbReference type="InterPro" id="IPR003594">
    <property type="entry name" value="HATPase_dom"/>
</dbReference>
<dbReference type="PANTHER" id="PTHR42878:SF15">
    <property type="entry name" value="BACTERIOPHYTOCHROME"/>
    <property type="match status" value="1"/>
</dbReference>
<dbReference type="FunFam" id="3.30.565.10:FF:000006">
    <property type="entry name" value="Sensor histidine kinase WalK"/>
    <property type="match status" value="1"/>
</dbReference>
<dbReference type="Pfam" id="PF02518">
    <property type="entry name" value="HATPase_c"/>
    <property type="match status" value="1"/>
</dbReference>
<dbReference type="Proteomes" id="UP000321790">
    <property type="component" value="Unassembled WGS sequence"/>
</dbReference>
<keyword evidence="6" id="KW-0175">Coiled coil</keyword>
<gene>
    <name evidence="8" type="ORF">FUA26_00300</name>
</gene>
<comment type="catalytic activity">
    <reaction evidence="1">
        <text>ATP + protein L-histidine = ADP + protein N-phospho-L-histidine.</text>
        <dbReference type="EC" id="2.7.13.3"/>
    </reaction>
</comment>
<proteinExistence type="predicted"/>
<keyword evidence="4" id="KW-0808">Transferase</keyword>
<feature type="domain" description="Histidine kinase" evidence="7">
    <location>
        <begin position="145"/>
        <end position="352"/>
    </location>
</feature>
<evidence type="ECO:0000259" key="7">
    <source>
        <dbReference type="PROSITE" id="PS50109"/>
    </source>
</evidence>
<dbReference type="Pfam" id="PF00512">
    <property type="entry name" value="HisKA"/>
    <property type="match status" value="1"/>
</dbReference>
<dbReference type="InterPro" id="IPR036890">
    <property type="entry name" value="HATPase_C_sf"/>
</dbReference>
<feature type="coiled-coil region" evidence="6">
    <location>
        <begin position="111"/>
        <end position="142"/>
    </location>
</feature>
<name>A0A5C7B512_9FLAO</name>
<sequence length="352" mass="40258">MNSLLKHQVKKYLSNKNVSNEDLMAFLDAVNRSYDNFDEQILMQQRAMEISSEELFEANKNLKKETEIQSNLIDKLNKVIETLNFTGPLETSKNTQQSTANLDGIKLAEFIEKQTQEIVEMNKQREKLMGELERQNEELSNYAYLVSHDLKSPLRSIDALTTWLNEETNGSETNNKAQNLQLIRANVERMDNLITGILNYSTVNKTDSQIGIINTNTFVKDIVNDLSIPSHITIKIVDKLPEIEADKPRIRQLFESLIGNAIKYIDKEKGFIEIGVKEEGLHWQFYVKDNGKGIEKAYFDKIFKPFQKLENNTNATGIGLSISKKIVNAYGGKIWLNSTLGEGTTFYFTLKK</sequence>
<dbReference type="RefSeq" id="WP_147130334.1">
    <property type="nucleotide sequence ID" value="NZ_VOSC01000005.1"/>
</dbReference>
<dbReference type="OrthoDB" id="9781208at2"/>
<keyword evidence="5 8" id="KW-0418">Kinase</keyword>
<dbReference type="SMART" id="SM00387">
    <property type="entry name" value="HATPase_c"/>
    <property type="match status" value="1"/>
</dbReference>
<dbReference type="SUPFAM" id="SSF55874">
    <property type="entry name" value="ATPase domain of HSP90 chaperone/DNA topoisomerase II/histidine kinase"/>
    <property type="match status" value="1"/>
</dbReference>
<dbReference type="PRINTS" id="PR00344">
    <property type="entry name" value="BCTRLSENSOR"/>
</dbReference>
<dbReference type="InterPro" id="IPR005467">
    <property type="entry name" value="His_kinase_dom"/>
</dbReference>
<evidence type="ECO:0000256" key="3">
    <source>
        <dbReference type="ARBA" id="ARBA00022553"/>
    </source>
</evidence>
<dbReference type="InterPro" id="IPR036097">
    <property type="entry name" value="HisK_dim/P_sf"/>
</dbReference>
<dbReference type="InterPro" id="IPR004358">
    <property type="entry name" value="Sig_transdc_His_kin-like_C"/>
</dbReference>
<evidence type="ECO:0000256" key="4">
    <source>
        <dbReference type="ARBA" id="ARBA00022679"/>
    </source>
</evidence>
<dbReference type="InterPro" id="IPR050351">
    <property type="entry name" value="BphY/WalK/GraS-like"/>
</dbReference>
<dbReference type="SUPFAM" id="SSF47384">
    <property type="entry name" value="Homodimeric domain of signal transducing histidine kinase"/>
    <property type="match status" value="1"/>
</dbReference>
<protein>
    <recommendedName>
        <fullName evidence="2">histidine kinase</fullName>
        <ecNumber evidence="2">2.7.13.3</ecNumber>
    </recommendedName>
</protein>
<reference evidence="9" key="1">
    <citation type="submission" date="2019-08" db="EMBL/GenBank/DDBJ databases">
        <title>Seonamhaeicola sediminis sp. nov., isolated from marine sediment.</title>
        <authorList>
            <person name="Cao W.R."/>
        </authorList>
    </citation>
    <scope>NUCLEOTIDE SEQUENCE [LARGE SCALE GENOMIC DNA]</scope>
    <source>
        <strain evidence="9">Gy8</strain>
    </source>
</reference>
<dbReference type="CDD" id="cd00082">
    <property type="entry name" value="HisKA"/>
    <property type="match status" value="1"/>
</dbReference>
<dbReference type="AlphaFoldDB" id="A0A5C7B512"/>
<accession>A0A5C7B512</accession>
<dbReference type="EMBL" id="VOSC01000005">
    <property type="protein sequence ID" value="TXE14983.1"/>
    <property type="molecule type" value="Genomic_DNA"/>
</dbReference>
<evidence type="ECO:0000256" key="5">
    <source>
        <dbReference type="ARBA" id="ARBA00022777"/>
    </source>
</evidence>
<dbReference type="GO" id="GO:0000155">
    <property type="term" value="F:phosphorelay sensor kinase activity"/>
    <property type="evidence" value="ECO:0007669"/>
    <property type="project" value="InterPro"/>
</dbReference>
<evidence type="ECO:0000256" key="1">
    <source>
        <dbReference type="ARBA" id="ARBA00000085"/>
    </source>
</evidence>
<dbReference type="Gene3D" id="1.10.287.130">
    <property type="match status" value="1"/>
</dbReference>
<evidence type="ECO:0000313" key="8">
    <source>
        <dbReference type="EMBL" id="TXE14983.1"/>
    </source>
</evidence>
<keyword evidence="3" id="KW-0597">Phosphoprotein</keyword>
<dbReference type="Gene3D" id="3.30.565.10">
    <property type="entry name" value="Histidine kinase-like ATPase, C-terminal domain"/>
    <property type="match status" value="1"/>
</dbReference>
<evidence type="ECO:0000256" key="2">
    <source>
        <dbReference type="ARBA" id="ARBA00012438"/>
    </source>
</evidence>
<evidence type="ECO:0000313" key="9">
    <source>
        <dbReference type="Proteomes" id="UP000321790"/>
    </source>
</evidence>
<dbReference type="PANTHER" id="PTHR42878">
    <property type="entry name" value="TWO-COMPONENT HISTIDINE KINASE"/>
    <property type="match status" value="1"/>
</dbReference>